<dbReference type="Proteomes" id="UP001634007">
    <property type="component" value="Unassembled WGS sequence"/>
</dbReference>
<reference evidence="1 2" key="1">
    <citation type="submission" date="2024-11" db="EMBL/GenBank/DDBJ databases">
        <title>Chromosome-level genome assembly of Eucalyptus globulus Labill. provides insights into its genome evolution.</title>
        <authorList>
            <person name="Li X."/>
        </authorList>
    </citation>
    <scope>NUCLEOTIDE SEQUENCE [LARGE SCALE GENOMIC DNA]</scope>
    <source>
        <strain evidence="1">CL2024</strain>
        <tissue evidence="1">Fresh tender leaves</tissue>
    </source>
</reference>
<keyword evidence="2" id="KW-1185">Reference proteome</keyword>
<comment type="caution">
    <text evidence="1">The sequence shown here is derived from an EMBL/GenBank/DDBJ whole genome shotgun (WGS) entry which is preliminary data.</text>
</comment>
<organism evidence="1 2">
    <name type="scientific">Eucalyptus globulus</name>
    <name type="common">Tasmanian blue gum</name>
    <dbReference type="NCBI Taxonomy" id="34317"/>
    <lineage>
        <taxon>Eukaryota</taxon>
        <taxon>Viridiplantae</taxon>
        <taxon>Streptophyta</taxon>
        <taxon>Embryophyta</taxon>
        <taxon>Tracheophyta</taxon>
        <taxon>Spermatophyta</taxon>
        <taxon>Magnoliopsida</taxon>
        <taxon>eudicotyledons</taxon>
        <taxon>Gunneridae</taxon>
        <taxon>Pentapetalae</taxon>
        <taxon>rosids</taxon>
        <taxon>malvids</taxon>
        <taxon>Myrtales</taxon>
        <taxon>Myrtaceae</taxon>
        <taxon>Myrtoideae</taxon>
        <taxon>Eucalypteae</taxon>
        <taxon>Eucalyptus</taxon>
    </lineage>
</organism>
<dbReference type="AlphaFoldDB" id="A0ABD3J2P4"/>
<evidence type="ECO:0000313" key="2">
    <source>
        <dbReference type="Proteomes" id="UP001634007"/>
    </source>
</evidence>
<sequence>MRVLKELDDMEARARHVLDVIEDVAASGGSNQIGVWLRVAVIGLEKATEAMSEGSYRPREGVNELFQTVTIIRMEMVDEFRVSKQKLPLPKKPTNPDKNN</sequence>
<name>A0ABD3J2P4_EUCGL</name>
<accession>A0ABD3J2P4</accession>
<gene>
    <name evidence="1" type="ORF">ACJRO7_004711</name>
</gene>
<evidence type="ECO:0000313" key="1">
    <source>
        <dbReference type="EMBL" id="KAL3719775.1"/>
    </source>
</evidence>
<proteinExistence type="predicted"/>
<protein>
    <submittedName>
        <fullName evidence="1">Uncharacterized protein</fullName>
    </submittedName>
</protein>
<dbReference type="EMBL" id="JBJKBG010000010">
    <property type="protein sequence ID" value="KAL3719775.1"/>
    <property type="molecule type" value="Genomic_DNA"/>
</dbReference>